<evidence type="ECO:0000313" key="2">
    <source>
        <dbReference type="Proteomes" id="UP000800200"/>
    </source>
</evidence>
<reference evidence="1" key="1">
    <citation type="journal article" date="2020" name="Stud. Mycol.">
        <title>101 Dothideomycetes genomes: a test case for predicting lifestyles and emergence of pathogens.</title>
        <authorList>
            <person name="Haridas S."/>
            <person name="Albert R."/>
            <person name="Binder M."/>
            <person name="Bloem J."/>
            <person name="Labutti K."/>
            <person name="Salamov A."/>
            <person name="Andreopoulos B."/>
            <person name="Baker S."/>
            <person name="Barry K."/>
            <person name="Bills G."/>
            <person name="Bluhm B."/>
            <person name="Cannon C."/>
            <person name="Castanera R."/>
            <person name="Culley D."/>
            <person name="Daum C."/>
            <person name="Ezra D."/>
            <person name="Gonzalez J."/>
            <person name="Henrissat B."/>
            <person name="Kuo A."/>
            <person name="Liang C."/>
            <person name="Lipzen A."/>
            <person name="Lutzoni F."/>
            <person name="Magnuson J."/>
            <person name="Mondo S."/>
            <person name="Nolan M."/>
            <person name="Ohm R."/>
            <person name="Pangilinan J."/>
            <person name="Park H.-J."/>
            <person name="Ramirez L."/>
            <person name="Alfaro M."/>
            <person name="Sun H."/>
            <person name="Tritt A."/>
            <person name="Yoshinaga Y."/>
            <person name="Zwiers L.-H."/>
            <person name="Turgeon B."/>
            <person name="Goodwin S."/>
            <person name="Spatafora J."/>
            <person name="Crous P."/>
            <person name="Grigoriev I."/>
        </authorList>
    </citation>
    <scope>NUCLEOTIDE SEQUENCE</scope>
    <source>
        <strain evidence="1">CBS 207.26</strain>
    </source>
</reference>
<gene>
    <name evidence="1" type="ORF">K469DRAFT_304192</name>
</gene>
<organism evidence="1 2">
    <name type="scientific">Zopfia rhizophila CBS 207.26</name>
    <dbReference type="NCBI Taxonomy" id="1314779"/>
    <lineage>
        <taxon>Eukaryota</taxon>
        <taxon>Fungi</taxon>
        <taxon>Dikarya</taxon>
        <taxon>Ascomycota</taxon>
        <taxon>Pezizomycotina</taxon>
        <taxon>Dothideomycetes</taxon>
        <taxon>Dothideomycetes incertae sedis</taxon>
        <taxon>Zopfiaceae</taxon>
        <taxon>Zopfia</taxon>
    </lineage>
</organism>
<sequence length="167" mass="19650">MQKSWKYVCYDPFRCSCSCCSIQLWTCSPSLERILRSQFYAPIPCQLHSPEYTKPQRCHLETIRLRVWGNQSILRSRYPGAGLRPEIPTHFGFRTLRCPHNLFFLPSPYVKYFTEVNNPWFLARRPSGHETFSTDRNTLTLKFWQDHLRSPMGCTTQAQHCDSNLLA</sequence>
<dbReference type="EMBL" id="ML994668">
    <property type="protein sequence ID" value="KAF2179227.1"/>
    <property type="molecule type" value="Genomic_DNA"/>
</dbReference>
<accession>A0A6A6DIA8</accession>
<keyword evidence="2" id="KW-1185">Reference proteome</keyword>
<proteinExistence type="predicted"/>
<name>A0A6A6DIA8_9PEZI</name>
<dbReference type="AlphaFoldDB" id="A0A6A6DIA8"/>
<protein>
    <submittedName>
        <fullName evidence="1">Uncharacterized protein</fullName>
    </submittedName>
</protein>
<evidence type="ECO:0000313" key="1">
    <source>
        <dbReference type="EMBL" id="KAF2179227.1"/>
    </source>
</evidence>
<dbReference type="Proteomes" id="UP000800200">
    <property type="component" value="Unassembled WGS sequence"/>
</dbReference>